<dbReference type="Proteomes" id="UP000054350">
    <property type="component" value="Unassembled WGS sequence"/>
</dbReference>
<dbReference type="OrthoDB" id="5421at2759"/>
<reference evidence="3 4" key="1">
    <citation type="submission" date="2009-11" db="EMBL/GenBank/DDBJ databases">
        <title>Annotation of Allomyces macrogynus ATCC 38327.</title>
        <authorList>
            <consortium name="The Broad Institute Genome Sequencing Platform"/>
            <person name="Russ C."/>
            <person name="Cuomo C."/>
            <person name="Burger G."/>
            <person name="Gray M.W."/>
            <person name="Holland P.W.H."/>
            <person name="King N."/>
            <person name="Lang F.B.F."/>
            <person name="Roger A.J."/>
            <person name="Ruiz-Trillo I."/>
            <person name="Young S.K."/>
            <person name="Zeng Q."/>
            <person name="Gargeya S."/>
            <person name="Fitzgerald M."/>
            <person name="Haas B."/>
            <person name="Abouelleil A."/>
            <person name="Alvarado L."/>
            <person name="Arachchi H.M."/>
            <person name="Berlin A."/>
            <person name="Chapman S.B."/>
            <person name="Gearin G."/>
            <person name="Goldberg J."/>
            <person name="Griggs A."/>
            <person name="Gujja S."/>
            <person name="Hansen M."/>
            <person name="Heiman D."/>
            <person name="Howarth C."/>
            <person name="Larimer J."/>
            <person name="Lui A."/>
            <person name="MacDonald P.J.P."/>
            <person name="McCowen C."/>
            <person name="Montmayeur A."/>
            <person name="Murphy C."/>
            <person name="Neiman D."/>
            <person name="Pearson M."/>
            <person name="Priest M."/>
            <person name="Roberts A."/>
            <person name="Saif S."/>
            <person name="Shea T."/>
            <person name="Sisk P."/>
            <person name="Stolte C."/>
            <person name="Sykes S."/>
            <person name="Wortman J."/>
            <person name="Nusbaum C."/>
            <person name="Birren B."/>
        </authorList>
    </citation>
    <scope>NUCLEOTIDE SEQUENCE [LARGE SCALE GENOMIC DNA]</scope>
    <source>
        <strain evidence="3 4">ATCC 38327</strain>
    </source>
</reference>
<dbReference type="eggNOG" id="KOG0730">
    <property type="taxonomic scope" value="Eukaryota"/>
</dbReference>
<keyword evidence="2" id="KW-0067">ATP-binding</keyword>
<dbReference type="GO" id="GO:0016887">
    <property type="term" value="F:ATP hydrolysis activity"/>
    <property type="evidence" value="ECO:0007669"/>
    <property type="project" value="TreeGrafter"/>
</dbReference>
<evidence type="ECO:0000256" key="2">
    <source>
        <dbReference type="ARBA" id="ARBA00022840"/>
    </source>
</evidence>
<dbReference type="SUPFAM" id="SSF52540">
    <property type="entry name" value="P-loop containing nucleoside triphosphate hydrolases"/>
    <property type="match status" value="1"/>
</dbReference>
<keyword evidence="4" id="KW-1185">Reference proteome</keyword>
<accession>A0A0L0SAD7</accession>
<protein>
    <recommendedName>
        <fullName evidence="5">AAA+ ATPase domain-containing protein</fullName>
    </recommendedName>
</protein>
<dbReference type="Gene3D" id="3.40.50.300">
    <property type="entry name" value="P-loop containing nucleotide triphosphate hydrolases"/>
    <property type="match status" value="2"/>
</dbReference>
<name>A0A0L0SAD7_ALLM3</name>
<dbReference type="InterPro" id="IPR050168">
    <property type="entry name" value="AAA_ATPase_domain"/>
</dbReference>
<evidence type="ECO:0008006" key="5">
    <source>
        <dbReference type="Google" id="ProtNLM"/>
    </source>
</evidence>
<proteinExistence type="predicted"/>
<dbReference type="PANTHER" id="PTHR23077">
    <property type="entry name" value="AAA-FAMILY ATPASE"/>
    <property type="match status" value="1"/>
</dbReference>
<dbReference type="GO" id="GO:0005524">
    <property type="term" value="F:ATP binding"/>
    <property type="evidence" value="ECO:0007669"/>
    <property type="project" value="UniProtKB-KW"/>
</dbReference>
<dbReference type="VEuPathDB" id="FungiDB:AMAG_18196"/>
<dbReference type="InterPro" id="IPR027417">
    <property type="entry name" value="P-loop_NTPase"/>
</dbReference>
<evidence type="ECO:0000313" key="3">
    <source>
        <dbReference type="EMBL" id="KNE59523.1"/>
    </source>
</evidence>
<organism evidence="3 4">
    <name type="scientific">Allomyces macrogynus (strain ATCC 38327)</name>
    <name type="common">Allomyces javanicus var. macrogynus</name>
    <dbReference type="NCBI Taxonomy" id="578462"/>
    <lineage>
        <taxon>Eukaryota</taxon>
        <taxon>Fungi</taxon>
        <taxon>Fungi incertae sedis</taxon>
        <taxon>Blastocladiomycota</taxon>
        <taxon>Blastocladiomycetes</taxon>
        <taxon>Blastocladiales</taxon>
        <taxon>Blastocladiaceae</taxon>
        <taxon>Allomyces</taxon>
    </lineage>
</organism>
<evidence type="ECO:0000313" key="4">
    <source>
        <dbReference type="Proteomes" id="UP000054350"/>
    </source>
</evidence>
<evidence type="ECO:0000256" key="1">
    <source>
        <dbReference type="ARBA" id="ARBA00022741"/>
    </source>
</evidence>
<gene>
    <name evidence="3" type="ORF">AMAG_18196</name>
</gene>
<keyword evidence="1" id="KW-0547">Nucleotide-binding</keyword>
<dbReference type="AlphaFoldDB" id="A0A0L0SAD7"/>
<dbReference type="STRING" id="578462.A0A0L0SAD7"/>
<dbReference type="EMBL" id="GG745334">
    <property type="protein sequence ID" value="KNE59523.1"/>
    <property type="molecule type" value="Genomic_DNA"/>
</dbReference>
<dbReference type="PANTHER" id="PTHR23077:SF27">
    <property type="entry name" value="ATPASE FAMILY GENE 2 PROTEIN HOMOLOG A"/>
    <property type="match status" value="1"/>
</dbReference>
<sequence>MNTAASSSIAPATSRSTLAPCYAALAQDLADAIRNECFQIAAVADLVGITPSRIWTVTAPPGSGKTAVINAALRKLQEQAPIVVARRVSAVAALNTLVKDDKAVPFDWKKVVERENRPGSSPPENEPQPRRDQVVMVIDDFRNVGNHDAVLSAKTAFVAHLVQWVESLPAHAPIAVLLSHHGQEPSLRHHLFSKTVSIPMPTRLMRQEVLNQLLVTLESKLIYSPQASEHGALDRNGPMEVPWVEELASRLSQVTPGYTPRDLTLVLRQAVLAALRDPSAQLAAKLAHLDLNAHPSTAPVTLSWTHIETALQLVPPTLAVSSQLTRAIPPVPWSRVGGYESVAATLRKLVLSPLVHPEAMARVGAKPPAGVLLYGLPVRGVLCC</sequence>
<dbReference type="GO" id="GO:0005737">
    <property type="term" value="C:cytoplasm"/>
    <property type="evidence" value="ECO:0007669"/>
    <property type="project" value="TreeGrafter"/>
</dbReference>
<reference evidence="4" key="2">
    <citation type="submission" date="2009-11" db="EMBL/GenBank/DDBJ databases">
        <title>The Genome Sequence of Allomyces macrogynus strain ATCC 38327.</title>
        <authorList>
            <consortium name="The Broad Institute Genome Sequencing Platform"/>
            <person name="Russ C."/>
            <person name="Cuomo C."/>
            <person name="Shea T."/>
            <person name="Young S.K."/>
            <person name="Zeng Q."/>
            <person name="Koehrsen M."/>
            <person name="Haas B."/>
            <person name="Borodovsky M."/>
            <person name="Guigo R."/>
            <person name="Alvarado L."/>
            <person name="Berlin A."/>
            <person name="Borenstein D."/>
            <person name="Chen Z."/>
            <person name="Engels R."/>
            <person name="Freedman E."/>
            <person name="Gellesch M."/>
            <person name="Goldberg J."/>
            <person name="Griggs A."/>
            <person name="Gujja S."/>
            <person name="Heiman D."/>
            <person name="Hepburn T."/>
            <person name="Howarth C."/>
            <person name="Jen D."/>
            <person name="Larson L."/>
            <person name="Lewis B."/>
            <person name="Mehta T."/>
            <person name="Park D."/>
            <person name="Pearson M."/>
            <person name="Roberts A."/>
            <person name="Saif S."/>
            <person name="Shenoy N."/>
            <person name="Sisk P."/>
            <person name="Stolte C."/>
            <person name="Sykes S."/>
            <person name="Walk T."/>
            <person name="White J."/>
            <person name="Yandava C."/>
            <person name="Burger G."/>
            <person name="Gray M.W."/>
            <person name="Holland P.W.H."/>
            <person name="King N."/>
            <person name="Lang F.B.F."/>
            <person name="Roger A.J."/>
            <person name="Ruiz-Trillo I."/>
            <person name="Lander E."/>
            <person name="Nusbaum C."/>
        </authorList>
    </citation>
    <scope>NUCLEOTIDE SEQUENCE [LARGE SCALE GENOMIC DNA]</scope>
    <source>
        <strain evidence="4">ATCC 38327</strain>
    </source>
</reference>